<evidence type="ECO:0000313" key="4">
    <source>
        <dbReference type="EMBL" id="KOO25629.1"/>
    </source>
</evidence>
<dbReference type="Gene3D" id="3.40.50.2300">
    <property type="match status" value="1"/>
</dbReference>
<feature type="disulfide bond" evidence="1">
    <location>
        <begin position="246"/>
        <end position="255"/>
    </location>
</feature>
<dbReference type="PROSITE" id="PS01186">
    <property type="entry name" value="EGF_2"/>
    <property type="match status" value="1"/>
</dbReference>
<dbReference type="Proteomes" id="UP000037460">
    <property type="component" value="Unassembled WGS sequence"/>
</dbReference>
<feature type="domain" description="EGF-like" evidence="3">
    <location>
        <begin position="223"/>
        <end position="256"/>
    </location>
</feature>
<gene>
    <name evidence="4" type="ORF">Ctob_000342</name>
</gene>
<dbReference type="Gene3D" id="2.60.120.260">
    <property type="entry name" value="Galactose-binding domain-like"/>
    <property type="match status" value="1"/>
</dbReference>
<dbReference type="EMBL" id="JWZX01002949">
    <property type="protein sequence ID" value="KOO25629.1"/>
    <property type="molecule type" value="Genomic_DNA"/>
</dbReference>
<dbReference type="PROSITE" id="PS00022">
    <property type="entry name" value="EGF_1"/>
    <property type="match status" value="1"/>
</dbReference>
<evidence type="ECO:0000256" key="2">
    <source>
        <dbReference type="SAM" id="Phobius"/>
    </source>
</evidence>
<evidence type="ECO:0000256" key="1">
    <source>
        <dbReference type="PROSITE-ProRule" id="PRU00076"/>
    </source>
</evidence>
<name>A0A0M0JGC1_9EUKA</name>
<sequence>MSIAISLHQTKYAALQSGALRKIIVASSAATPAVIASNNLTFGTLPPSSKSVAATTRAVIAAAELCDAPDDTVDAEAIAFKRTNPLCVASGALRRDMMTSKDFTDAFLAMFGEGVSYVGASQFMSCVALAHAVETADSLDTDRVAAALSTMDLPEFAQHITFNSFGMMSSEMIVTQVVEQQVRAVYESSAWNSSTPNPARGDEGKVHLRFPMPPWEYRECFYALGERTESQCNGRGSCQLDGTCVCADGYTGDRCATPPRLPWMLAGSYITAIVTASLCAVLILLVLSKGRLLRWWTRIRHTIQIRNAIERDEMLEEREQRAHEAARHECTFWFVSAAHLRESTDKCLPSFQQLSKRGHGWLSKHTIARDGSFRGAYAQRYLAVSHRWFARDAPDKDGLQLAEIRIYLEAHLEVQWVWYDYWCMPQGDRTPAQKVAFNYMLQNVNYLYLGCSVLILLDLSYLSRFWTQFEAWLSFQVPSPDGLLGPKADLWRSEAEFITGQSGRSKTRDVTRRNRAWTRGSSPSMANVNTKADSSRCTVAPIYNANSAICACLQAMWAEKTPAEAHDILAKEDVTVTSLKDKDMHLPKILTLNDEIISVLSGAPPTNSDHEKSDKRLQWAPSINVSAEELSA</sequence>
<keyword evidence="2" id="KW-0472">Membrane</keyword>
<dbReference type="InterPro" id="IPR000742">
    <property type="entry name" value="EGF"/>
</dbReference>
<feature type="transmembrane region" description="Helical" evidence="2">
    <location>
        <begin position="446"/>
        <end position="466"/>
    </location>
</feature>
<keyword evidence="2" id="KW-0812">Transmembrane</keyword>
<feature type="transmembrane region" description="Helical" evidence="2">
    <location>
        <begin position="263"/>
        <end position="287"/>
    </location>
</feature>
<dbReference type="Pfam" id="PF23106">
    <property type="entry name" value="EGF_Teneurin"/>
    <property type="match status" value="1"/>
</dbReference>
<keyword evidence="1" id="KW-1015">Disulfide bond</keyword>
<dbReference type="InterPro" id="IPR028082">
    <property type="entry name" value="Peripla_BP_I"/>
</dbReference>
<comment type="caution">
    <text evidence="4">The sequence shown here is derived from an EMBL/GenBank/DDBJ whole genome shotgun (WGS) entry which is preliminary data.</text>
</comment>
<comment type="caution">
    <text evidence="1">Lacks conserved residue(s) required for the propagation of feature annotation.</text>
</comment>
<dbReference type="PROSITE" id="PS50026">
    <property type="entry name" value="EGF_3"/>
    <property type="match status" value="1"/>
</dbReference>
<dbReference type="AlphaFoldDB" id="A0A0M0JGC1"/>
<dbReference type="OrthoDB" id="4485930at2759"/>
<keyword evidence="2" id="KW-1133">Transmembrane helix</keyword>
<evidence type="ECO:0000259" key="3">
    <source>
        <dbReference type="PROSITE" id="PS50026"/>
    </source>
</evidence>
<accession>A0A0M0JGC1</accession>
<keyword evidence="1" id="KW-0245">EGF-like domain</keyword>
<evidence type="ECO:0000313" key="5">
    <source>
        <dbReference type="Proteomes" id="UP000037460"/>
    </source>
</evidence>
<dbReference type="CDD" id="cd00055">
    <property type="entry name" value="EGF_Lam"/>
    <property type="match status" value="1"/>
</dbReference>
<keyword evidence="5" id="KW-1185">Reference proteome</keyword>
<organism evidence="4 5">
    <name type="scientific">Chrysochromulina tobinii</name>
    <dbReference type="NCBI Taxonomy" id="1460289"/>
    <lineage>
        <taxon>Eukaryota</taxon>
        <taxon>Haptista</taxon>
        <taxon>Haptophyta</taxon>
        <taxon>Prymnesiophyceae</taxon>
        <taxon>Prymnesiales</taxon>
        <taxon>Chrysochromulinaceae</taxon>
        <taxon>Chrysochromulina</taxon>
    </lineage>
</organism>
<dbReference type="SUPFAM" id="SSF53822">
    <property type="entry name" value="Periplasmic binding protein-like I"/>
    <property type="match status" value="1"/>
</dbReference>
<proteinExistence type="predicted"/>
<reference evidence="5" key="1">
    <citation type="journal article" date="2015" name="PLoS Genet.">
        <title>Genome Sequence and Transcriptome Analyses of Chrysochromulina tobin: Metabolic Tools for Enhanced Algal Fitness in the Prominent Order Prymnesiales (Haptophyceae).</title>
        <authorList>
            <person name="Hovde B.T."/>
            <person name="Deodato C.R."/>
            <person name="Hunsperger H.M."/>
            <person name="Ryken S.A."/>
            <person name="Yost W."/>
            <person name="Jha R.K."/>
            <person name="Patterson J."/>
            <person name="Monnat R.J. Jr."/>
            <person name="Barlow S.B."/>
            <person name="Starkenburg S.R."/>
            <person name="Cattolico R.A."/>
        </authorList>
    </citation>
    <scope>NUCLEOTIDE SEQUENCE</scope>
    <source>
        <strain evidence="5">CCMP291</strain>
    </source>
</reference>
<dbReference type="InterPro" id="IPR002049">
    <property type="entry name" value="LE_dom"/>
</dbReference>
<protein>
    <submittedName>
        <fullName evidence="4">Trafficking protein particle complex 8</fullName>
    </submittedName>
</protein>